<keyword evidence="2" id="KW-1185">Reference proteome</keyword>
<organism evidence="1 2">
    <name type="scientific">Phyllosticta citribraziliensis</name>
    <dbReference type="NCBI Taxonomy" id="989973"/>
    <lineage>
        <taxon>Eukaryota</taxon>
        <taxon>Fungi</taxon>
        <taxon>Dikarya</taxon>
        <taxon>Ascomycota</taxon>
        <taxon>Pezizomycotina</taxon>
        <taxon>Dothideomycetes</taxon>
        <taxon>Dothideomycetes incertae sedis</taxon>
        <taxon>Botryosphaeriales</taxon>
        <taxon>Phyllostictaceae</taxon>
        <taxon>Phyllosticta</taxon>
    </lineage>
</organism>
<proteinExistence type="predicted"/>
<dbReference type="GeneID" id="92035601"/>
<sequence>MNYKEKCSISGSIEKLRSKLGFMTYDIGERRTRNNDNIEPVVMLAITAFTSVKGSNHWHDAIACLVQELQLDRNDPRLHIEIDECQFPQMQILEAGHPAIGVWKSSLKPAILRILKESRMIWQTLQLVYFGSLEFDHREVTALIEVLDVDNARWKTTVAPKIREIIGESGCDITLAIWQLENPVF</sequence>
<dbReference type="RefSeq" id="XP_066659765.1">
    <property type="nucleotide sequence ID" value="XM_066802695.1"/>
</dbReference>
<reference evidence="1 2" key="1">
    <citation type="submission" date="2024-04" db="EMBL/GenBank/DDBJ databases">
        <title>Phyllosticta paracitricarpa is synonymous to the EU quarantine fungus P. citricarpa based on phylogenomic analyses.</title>
        <authorList>
            <consortium name="Lawrence Berkeley National Laboratory"/>
            <person name="Van ingen-buijs V.A."/>
            <person name="Van westerhoven A.C."/>
            <person name="Haridas S."/>
            <person name="Skiadas P."/>
            <person name="Martin F."/>
            <person name="Groenewald J.Z."/>
            <person name="Crous P.W."/>
            <person name="Seidl M.F."/>
        </authorList>
    </citation>
    <scope>NUCLEOTIDE SEQUENCE [LARGE SCALE GENOMIC DNA]</scope>
    <source>
        <strain evidence="1 2">CPC 17464</strain>
    </source>
</reference>
<accession>A0ABR1MCJ2</accession>
<dbReference type="EMBL" id="JBBPEH010000001">
    <property type="protein sequence ID" value="KAK7544530.1"/>
    <property type="molecule type" value="Genomic_DNA"/>
</dbReference>
<gene>
    <name evidence="1" type="ORF">J3D65DRAFT_663776</name>
</gene>
<evidence type="ECO:0000313" key="1">
    <source>
        <dbReference type="EMBL" id="KAK7544530.1"/>
    </source>
</evidence>
<protein>
    <submittedName>
        <fullName evidence="1">Uncharacterized protein</fullName>
    </submittedName>
</protein>
<name>A0ABR1MCJ2_9PEZI</name>
<comment type="caution">
    <text evidence="1">The sequence shown here is derived from an EMBL/GenBank/DDBJ whole genome shotgun (WGS) entry which is preliminary data.</text>
</comment>
<dbReference type="Proteomes" id="UP001360953">
    <property type="component" value="Unassembled WGS sequence"/>
</dbReference>
<evidence type="ECO:0000313" key="2">
    <source>
        <dbReference type="Proteomes" id="UP001360953"/>
    </source>
</evidence>